<proteinExistence type="inferred from homology"/>
<comment type="caution">
    <text evidence="6">The sequence shown here is derived from an EMBL/GenBank/DDBJ whole genome shotgun (WGS) entry which is preliminary data.</text>
</comment>
<evidence type="ECO:0000256" key="3">
    <source>
        <dbReference type="ARBA" id="ARBA00023125"/>
    </source>
</evidence>
<dbReference type="InterPro" id="IPR036388">
    <property type="entry name" value="WH-like_DNA-bd_sf"/>
</dbReference>
<gene>
    <name evidence="6" type="ORF">M8542_09605</name>
</gene>
<evidence type="ECO:0000256" key="4">
    <source>
        <dbReference type="ARBA" id="ARBA00023163"/>
    </source>
</evidence>
<dbReference type="PANTHER" id="PTHR30346">
    <property type="entry name" value="TRANSCRIPTIONAL DUAL REGULATOR HCAR-RELATED"/>
    <property type="match status" value="1"/>
</dbReference>
<accession>A0A9X2N8W5</accession>
<reference evidence="6" key="1">
    <citation type="submission" date="2022-06" db="EMBL/GenBank/DDBJ databases">
        <title>Amycolatopsis iheyaensis sp. nov., a new species of the genus Amycolatopsis isolated from soil in Iheya island, Japan.</title>
        <authorList>
            <person name="Ngamcharungchit C."/>
            <person name="Kanto H."/>
            <person name="Take A."/>
            <person name="Intra B."/>
            <person name="Matsumoto A."/>
            <person name="Panbangred W."/>
            <person name="Inahashi Y."/>
        </authorList>
    </citation>
    <scope>NUCLEOTIDE SEQUENCE</scope>
    <source>
        <strain evidence="6">OK19-0408</strain>
    </source>
</reference>
<dbReference type="Pfam" id="PF00126">
    <property type="entry name" value="HTH_1"/>
    <property type="match status" value="1"/>
</dbReference>
<dbReference type="PROSITE" id="PS50931">
    <property type="entry name" value="HTH_LYSR"/>
    <property type="match status" value="1"/>
</dbReference>
<dbReference type="Gene3D" id="1.10.10.10">
    <property type="entry name" value="Winged helix-like DNA-binding domain superfamily/Winged helix DNA-binding domain"/>
    <property type="match status" value="1"/>
</dbReference>
<name>A0A9X2N8W5_9PSEU</name>
<evidence type="ECO:0000256" key="2">
    <source>
        <dbReference type="ARBA" id="ARBA00023015"/>
    </source>
</evidence>
<evidence type="ECO:0000313" key="6">
    <source>
        <dbReference type="EMBL" id="MCR6483073.1"/>
    </source>
</evidence>
<dbReference type="GO" id="GO:0003677">
    <property type="term" value="F:DNA binding"/>
    <property type="evidence" value="ECO:0007669"/>
    <property type="project" value="UniProtKB-KW"/>
</dbReference>
<dbReference type="InterPro" id="IPR000847">
    <property type="entry name" value="LysR_HTH_N"/>
</dbReference>
<dbReference type="FunFam" id="1.10.10.10:FF:000001">
    <property type="entry name" value="LysR family transcriptional regulator"/>
    <property type="match status" value="1"/>
</dbReference>
<dbReference type="PANTHER" id="PTHR30346:SF0">
    <property type="entry name" value="HCA OPERON TRANSCRIPTIONAL ACTIVATOR HCAR"/>
    <property type="match status" value="1"/>
</dbReference>
<evidence type="ECO:0000259" key="5">
    <source>
        <dbReference type="PROSITE" id="PS50931"/>
    </source>
</evidence>
<keyword evidence="7" id="KW-1185">Reference proteome</keyword>
<dbReference type="GO" id="GO:0032993">
    <property type="term" value="C:protein-DNA complex"/>
    <property type="evidence" value="ECO:0007669"/>
    <property type="project" value="TreeGrafter"/>
</dbReference>
<dbReference type="SUPFAM" id="SSF46785">
    <property type="entry name" value="Winged helix' DNA-binding domain"/>
    <property type="match status" value="1"/>
</dbReference>
<feature type="domain" description="HTH lysR-type" evidence="5">
    <location>
        <begin position="1"/>
        <end position="58"/>
    </location>
</feature>
<evidence type="ECO:0000256" key="1">
    <source>
        <dbReference type="ARBA" id="ARBA00009437"/>
    </source>
</evidence>
<dbReference type="AlphaFoldDB" id="A0A9X2N8W5"/>
<dbReference type="InterPro" id="IPR036390">
    <property type="entry name" value="WH_DNA-bd_sf"/>
</dbReference>
<dbReference type="GO" id="GO:0003700">
    <property type="term" value="F:DNA-binding transcription factor activity"/>
    <property type="evidence" value="ECO:0007669"/>
    <property type="project" value="InterPro"/>
</dbReference>
<dbReference type="EMBL" id="JAMXQV010000003">
    <property type="protein sequence ID" value="MCR6483073.1"/>
    <property type="molecule type" value="Genomic_DNA"/>
</dbReference>
<evidence type="ECO:0000313" key="7">
    <source>
        <dbReference type="Proteomes" id="UP001144096"/>
    </source>
</evidence>
<keyword evidence="3" id="KW-0238">DNA-binding</keyword>
<protein>
    <submittedName>
        <fullName evidence="6">LysR family transcriptional regulator</fullName>
    </submittedName>
</protein>
<keyword evidence="2" id="KW-0805">Transcription regulation</keyword>
<organism evidence="6 7">
    <name type="scientific">Amycolatopsis iheyensis</name>
    <dbReference type="NCBI Taxonomy" id="2945988"/>
    <lineage>
        <taxon>Bacteria</taxon>
        <taxon>Bacillati</taxon>
        <taxon>Actinomycetota</taxon>
        <taxon>Actinomycetes</taxon>
        <taxon>Pseudonocardiales</taxon>
        <taxon>Pseudonocardiaceae</taxon>
        <taxon>Amycolatopsis</taxon>
    </lineage>
</organism>
<sequence length="308" mass="33486">MELRQLRYFVAVATELNFGRAAERLRIAGPSLSQQIKALERDLGVRLFDRDRRSVTLTECGEALLPQVHALLAQADELRRTAAGIAAREPVRLGYVNWRPADLLDRVAGVAQLHVDPWVLPSHTQLSRVADGSIDLAICWARAADLAEHDLEARLMGADRLYAIGTDPSDVPAADVVVLVDADTTSWASWNAYASEFAQATGAEVVRTQDGGSTGAAFFDHVRRLRRPVLNNPKNQTTPTPPDLARRSVVAPAPYWTWSLVSRRDETRPAVRAVLAALADGVGAVGIEAEGVWLPMDDPHVGRAGAEV</sequence>
<dbReference type="PRINTS" id="PR00039">
    <property type="entry name" value="HTHLYSR"/>
</dbReference>
<keyword evidence="4" id="KW-0804">Transcription</keyword>
<dbReference type="Proteomes" id="UP001144096">
    <property type="component" value="Unassembled WGS sequence"/>
</dbReference>
<comment type="similarity">
    <text evidence="1">Belongs to the LysR transcriptional regulatory family.</text>
</comment>